<dbReference type="PANTHER" id="PTHR11102:SF160">
    <property type="entry name" value="ERAD-ASSOCIATED E3 UBIQUITIN-PROTEIN LIGASE COMPONENT HRD3"/>
    <property type="match status" value="1"/>
</dbReference>
<sequence length="787" mass="85626">MECIMAPVGQPDVPPEGVRNEIKGDVHGSWVVQIGQASFFAGERLRGVDPGSWPLASSWEPLTSGVHRARELSSRDHVPPYVERDVDLDLRAKIADAGERGGWVLLLGHSAAGKTRAAFEAIRAALPEHRVATPTTGEDLRPILAAVVSSDVRCVLWLDDLDESFLNPGGLDPNLLTEFVRVRVAVVATMRIQRLKVFTPIGRETGSSSAAQAVRVGARVLEMAEAVEIRRTWSANELQRAAEFRDERIVEAVAHHGPYGVAEYLAAGPAIWSEWRRAIDVEGQPRGAALVAAAVDLARCGLPGPYSYDLITELHEHYLEAQGGHILRPEPLPDAWTWASGRRYGVTSPLIPASATHWKVFDYLVDGTERLSPTPVVPDLVWTRAVEHATDDQLMNIAINAAQAGTPVSLQVAEAVWRPMVSDDPDGGLAAYNLGVLYNETGRLDEARELYVRAAHAGVPPAAHNLSALCADAGEASEARKWLREAARMNHPPAFFTLGFELEEQGKIDEAETWYRRGAELGEHRAATNLGKILSNAGRVDEALPWFVIANEAGDRYAAFNIGIFHEEAGRLDRAEHWYHVALERGTAEAAVCLGDVRLKLEDAVGAEKWFKHAAEAGVARAFGKLGRLLTASGRLAEAEDWFRLGADGGDVVSIRGMGFVLHESGRLEEAVAWMERGAALDDRSSTEVLGQLLYDLDRIDEAIPHLEKAANEGAGNSAFNLGVIHARAGDLTEAARWYRRAADGGDSEAAMNLADVLFRDGKVASAVWWVRRSRQLGPAARRSIDG</sequence>
<dbReference type="EMBL" id="JAMTCO010000015">
    <property type="protein sequence ID" value="MCP2273226.1"/>
    <property type="molecule type" value="Genomic_DNA"/>
</dbReference>
<name>A0ABT1ILZ2_9PSEU</name>
<dbReference type="Gene3D" id="1.25.40.10">
    <property type="entry name" value="Tetratricopeptide repeat domain"/>
    <property type="match status" value="2"/>
</dbReference>
<dbReference type="SMART" id="SM00028">
    <property type="entry name" value="TPR"/>
    <property type="match status" value="5"/>
</dbReference>
<dbReference type="InterPro" id="IPR011990">
    <property type="entry name" value="TPR-like_helical_dom_sf"/>
</dbReference>
<dbReference type="RefSeq" id="WP_253890369.1">
    <property type="nucleotide sequence ID" value="NZ_BAAAVB010000019.1"/>
</dbReference>
<dbReference type="SUPFAM" id="SSF81901">
    <property type="entry name" value="HCP-like"/>
    <property type="match status" value="2"/>
</dbReference>
<dbReference type="InterPro" id="IPR006597">
    <property type="entry name" value="Sel1-like"/>
</dbReference>
<comment type="caution">
    <text evidence="1">The sequence shown here is derived from an EMBL/GenBank/DDBJ whole genome shotgun (WGS) entry which is preliminary data.</text>
</comment>
<protein>
    <submittedName>
        <fullName evidence="1">TPR repeat</fullName>
    </submittedName>
</protein>
<dbReference type="InterPro" id="IPR011717">
    <property type="entry name" value="TPR-4"/>
</dbReference>
<accession>A0ABT1ILZ2</accession>
<proteinExistence type="predicted"/>
<dbReference type="Pfam" id="PF07721">
    <property type="entry name" value="TPR_4"/>
    <property type="match status" value="2"/>
</dbReference>
<reference evidence="1 2" key="1">
    <citation type="submission" date="2022-06" db="EMBL/GenBank/DDBJ databases">
        <title>Genomic Encyclopedia of Archaeal and Bacterial Type Strains, Phase II (KMG-II): from individual species to whole genera.</title>
        <authorList>
            <person name="Goeker M."/>
        </authorList>
    </citation>
    <scope>NUCLEOTIDE SEQUENCE [LARGE SCALE GENOMIC DNA]</scope>
    <source>
        <strain evidence="1 2">DSM 44255</strain>
    </source>
</reference>
<dbReference type="PANTHER" id="PTHR11102">
    <property type="entry name" value="SEL-1-LIKE PROTEIN"/>
    <property type="match status" value="1"/>
</dbReference>
<gene>
    <name evidence="1" type="ORF">LV75_005752</name>
</gene>
<dbReference type="SMART" id="SM00671">
    <property type="entry name" value="SEL1"/>
    <property type="match status" value="6"/>
</dbReference>
<keyword evidence="2" id="KW-1185">Reference proteome</keyword>
<dbReference type="Pfam" id="PF13432">
    <property type="entry name" value="TPR_16"/>
    <property type="match status" value="3"/>
</dbReference>
<dbReference type="InterPro" id="IPR019734">
    <property type="entry name" value="TPR_rpt"/>
</dbReference>
<organism evidence="1 2">
    <name type="scientific">Actinokineospora diospyrosa</name>
    <dbReference type="NCBI Taxonomy" id="103728"/>
    <lineage>
        <taxon>Bacteria</taxon>
        <taxon>Bacillati</taxon>
        <taxon>Actinomycetota</taxon>
        <taxon>Actinomycetes</taxon>
        <taxon>Pseudonocardiales</taxon>
        <taxon>Pseudonocardiaceae</taxon>
        <taxon>Actinokineospora</taxon>
    </lineage>
</organism>
<evidence type="ECO:0000313" key="2">
    <source>
        <dbReference type="Proteomes" id="UP001205185"/>
    </source>
</evidence>
<dbReference type="InterPro" id="IPR050767">
    <property type="entry name" value="Sel1_AlgK"/>
</dbReference>
<evidence type="ECO:0000313" key="1">
    <source>
        <dbReference type="EMBL" id="MCP2273226.1"/>
    </source>
</evidence>
<dbReference type="Proteomes" id="UP001205185">
    <property type="component" value="Unassembled WGS sequence"/>
</dbReference>